<name>A0A562BLD5_9BURK</name>
<evidence type="ECO:0000313" key="1">
    <source>
        <dbReference type="EMBL" id="TWG85729.1"/>
    </source>
</evidence>
<dbReference type="AlphaFoldDB" id="A0A562BLD5"/>
<organism evidence="1 2">
    <name type="scientific">Cupriavidus gilardii J11</name>
    <dbReference type="NCBI Taxonomy" id="936133"/>
    <lineage>
        <taxon>Bacteria</taxon>
        <taxon>Pseudomonadati</taxon>
        <taxon>Pseudomonadota</taxon>
        <taxon>Betaproteobacteria</taxon>
        <taxon>Burkholderiales</taxon>
        <taxon>Burkholderiaceae</taxon>
        <taxon>Cupriavidus</taxon>
    </lineage>
</organism>
<proteinExistence type="predicted"/>
<reference evidence="1 2" key="1">
    <citation type="submission" date="2019-07" db="EMBL/GenBank/DDBJ databases">
        <title>Genome sequencing of lignin-degrading bacterial isolates.</title>
        <authorList>
            <person name="Gladden J."/>
        </authorList>
    </citation>
    <scope>NUCLEOTIDE SEQUENCE [LARGE SCALE GENOMIC DNA]</scope>
    <source>
        <strain evidence="1 2">J11</strain>
    </source>
</reference>
<keyword evidence="2" id="KW-1185">Reference proteome</keyword>
<protein>
    <submittedName>
        <fullName evidence="1">Uncharacterized protein</fullName>
    </submittedName>
</protein>
<dbReference type="EMBL" id="VLJN01000016">
    <property type="protein sequence ID" value="TWG85729.1"/>
    <property type="molecule type" value="Genomic_DNA"/>
</dbReference>
<gene>
    <name evidence="1" type="ORF">L602_002300000090</name>
</gene>
<dbReference type="Proteomes" id="UP000318141">
    <property type="component" value="Unassembled WGS sequence"/>
</dbReference>
<accession>A0A562BLD5</accession>
<evidence type="ECO:0000313" key="2">
    <source>
        <dbReference type="Proteomes" id="UP000318141"/>
    </source>
</evidence>
<sequence>MTISRRPASLVAAFRGMGHTFARRLTDSLANIATVY</sequence>
<comment type="caution">
    <text evidence="1">The sequence shown here is derived from an EMBL/GenBank/DDBJ whole genome shotgun (WGS) entry which is preliminary data.</text>
</comment>